<accession>A0A1M5EBS7</accession>
<dbReference type="SUPFAM" id="SSF141868">
    <property type="entry name" value="EAL domain-like"/>
    <property type="match status" value="1"/>
</dbReference>
<protein>
    <submittedName>
        <fullName evidence="4">Diguanylate cyclase/phosphodiesterase</fullName>
    </submittedName>
</protein>
<sequence length="655" mass="74100">MTALLELQRDKSFRLKLILICLTVALSVASIYTVVSYRLAADLGLKTALDSLHRQAMLIHGELLITNKKAPEEHLAELIKLVYFNGHLEESELYIKITGPNLEWSIDHKMNPIEIDLLLSKLMLLTSTSLSTVDMPNGQETMSGKQFLWQVVRGDKYQVIIIKTSEYIDNTLTFVMKRLIITSIIVFWLATWFALTLSSWMNKRVQDKNDSLAHLATHDSLTGLPNRLFLANMMHPIIIDHSDPTYKKYEEFYSHHPKQGCLFVIDLDKFKEVNDTFGHAAGDTLLIKVAKKLNQVLDATQTLVRFGGDKFIIWAPEVDIEQAKNLVQRLIITCNEPVMINKLAISTGASIGLSHYPSQATDPESLILYADTAMYEAKQNRSGWSMFSERNIQCGRQRLKLRADLDDALSERQIKLHYQPKVSLKDGHIIGVEALARWYHPTDGLLPPAHFIELIEQSGRVQEFGRYVIANAIEQLDLWHQQGLFTPIALNLSPYNLLDPSLLDFTLRLLKNHKIEANKLEIELIESATSVNIEYISQSLNNFKEAGIKLAIDDFGTGMSSLSYISNLNVNHIKIDRSFIDGIEQDIRKQAVVSSVIMLANSFECEVIAEGIENKSQSERLIEMGCLYGQGYYYAKPMTAENMQAMLQADAALPL</sequence>
<keyword evidence="5" id="KW-1185">Reference proteome</keyword>
<dbReference type="SMART" id="SM00052">
    <property type="entry name" value="EAL"/>
    <property type="match status" value="1"/>
</dbReference>
<feature type="domain" description="EAL" evidence="2">
    <location>
        <begin position="398"/>
        <end position="651"/>
    </location>
</feature>
<dbReference type="SMART" id="SM00267">
    <property type="entry name" value="GGDEF"/>
    <property type="match status" value="1"/>
</dbReference>
<dbReference type="GO" id="GO:0071111">
    <property type="term" value="F:cyclic-guanylate-specific phosphodiesterase activity"/>
    <property type="evidence" value="ECO:0007669"/>
    <property type="project" value="InterPro"/>
</dbReference>
<evidence type="ECO:0000313" key="5">
    <source>
        <dbReference type="Proteomes" id="UP000184517"/>
    </source>
</evidence>
<dbReference type="CDD" id="cd01949">
    <property type="entry name" value="GGDEF"/>
    <property type="match status" value="1"/>
</dbReference>
<keyword evidence="1" id="KW-1133">Transmembrane helix</keyword>
<name>A0A1M5EBS7_9GAMM</name>
<keyword evidence="1" id="KW-0472">Membrane</keyword>
<dbReference type="AlphaFoldDB" id="A0A1M5EBS7"/>
<dbReference type="InterPro" id="IPR000160">
    <property type="entry name" value="GGDEF_dom"/>
</dbReference>
<evidence type="ECO:0000313" key="4">
    <source>
        <dbReference type="EMBL" id="SHF76620.1"/>
    </source>
</evidence>
<dbReference type="SUPFAM" id="SSF55073">
    <property type="entry name" value="Nucleotide cyclase"/>
    <property type="match status" value="1"/>
</dbReference>
<feature type="transmembrane region" description="Helical" evidence="1">
    <location>
        <begin position="179"/>
        <end position="201"/>
    </location>
</feature>
<dbReference type="InterPro" id="IPR043128">
    <property type="entry name" value="Rev_trsase/Diguanyl_cyclase"/>
</dbReference>
<keyword evidence="1" id="KW-0812">Transmembrane</keyword>
<feature type="transmembrane region" description="Helical" evidence="1">
    <location>
        <begin position="15"/>
        <end position="35"/>
    </location>
</feature>
<dbReference type="PANTHER" id="PTHR33121:SF32">
    <property type="entry name" value="RNASE E SPECIFICITY FACTOR CSRD"/>
    <property type="match status" value="1"/>
</dbReference>
<dbReference type="Gene3D" id="3.30.70.270">
    <property type="match status" value="1"/>
</dbReference>
<organism evidence="4 5">
    <name type="scientific">Marinomonas polaris DSM 16579</name>
    <dbReference type="NCBI Taxonomy" id="1122206"/>
    <lineage>
        <taxon>Bacteria</taxon>
        <taxon>Pseudomonadati</taxon>
        <taxon>Pseudomonadota</taxon>
        <taxon>Gammaproteobacteria</taxon>
        <taxon>Oceanospirillales</taxon>
        <taxon>Oceanospirillaceae</taxon>
        <taxon>Marinomonas</taxon>
    </lineage>
</organism>
<dbReference type="Proteomes" id="UP000184517">
    <property type="component" value="Unassembled WGS sequence"/>
</dbReference>
<proteinExistence type="predicted"/>
<dbReference type="PROSITE" id="PS50887">
    <property type="entry name" value="GGDEF"/>
    <property type="match status" value="1"/>
</dbReference>
<reference evidence="5" key="1">
    <citation type="submission" date="2016-11" db="EMBL/GenBank/DDBJ databases">
        <authorList>
            <person name="Varghese N."/>
            <person name="Submissions S."/>
        </authorList>
    </citation>
    <scope>NUCLEOTIDE SEQUENCE [LARGE SCALE GENOMIC DNA]</scope>
    <source>
        <strain evidence="5">DSM 16579</strain>
    </source>
</reference>
<dbReference type="InterPro" id="IPR035919">
    <property type="entry name" value="EAL_sf"/>
</dbReference>
<dbReference type="InterPro" id="IPR050706">
    <property type="entry name" value="Cyclic-di-GMP_PDE-like"/>
</dbReference>
<dbReference type="PANTHER" id="PTHR33121">
    <property type="entry name" value="CYCLIC DI-GMP PHOSPHODIESTERASE PDEF"/>
    <property type="match status" value="1"/>
</dbReference>
<dbReference type="Gene3D" id="3.20.20.450">
    <property type="entry name" value="EAL domain"/>
    <property type="match status" value="1"/>
</dbReference>
<evidence type="ECO:0000256" key="1">
    <source>
        <dbReference type="SAM" id="Phobius"/>
    </source>
</evidence>
<dbReference type="Pfam" id="PF00990">
    <property type="entry name" value="GGDEF"/>
    <property type="match status" value="1"/>
</dbReference>
<dbReference type="RefSeq" id="WP_072840112.1">
    <property type="nucleotide sequence ID" value="NZ_FQVF01000011.1"/>
</dbReference>
<dbReference type="STRING" id="1122206.SAMN02745753_02592"/>
<evidence type="ECO:0000259" key="2">
    <source>
        <dbReference type="PROSITE" id="PS50883"/>
    </source>
</evidence>
<dbReference type="Pfam" id="PF00563">
    <property type="entry name" value="EAL"/>
    <property type="match status" value="1"/>
</dbReference>
<evidence type="ECO:0000259" key="3">
    <source>
        <dbReference type="PROSITE" id="PS50887"/>
    </source>
</evidence>
<dbReference type="EMBL" id="FQVF01000011">
    <property type="protein sequence ID" value="SHF76620.1"/>
    <property type="molecule type" value="Genomic_DNA"/>
</dbReference>
<feature type="domain" description="GGDEF" evidence="3">
    <location>
        <begin position="258"/>
        <end position="389"/>
    </location>
</feature>
<dbReference type="NCBIfam" id="TIGR00254">
    <property type="entry name" value="GGDEF"/>
    <property type="match status" value="1"/>
</dbReference>
<gene>
    <name evidence="4" type="ORF">SAMN02745753_02592</name>
</gene>
<dbReference type="PROSITE" id="PS50883">
    <property type="entry name" value="EAL"/>
    <property type="match status" value="1"/>
</dbReference>
<dbReference type="CDD" id="cd01948">
    <property type="entry name" value="EAL"/>
    <property type="match status" value="1"/>
</dbReference>
<dbReference type="InterPro" id="IPR029787">
    <property type="entry name" value="Nucleotide_cyclase"/>
</dbReference>
<dbReference type="OrthoDB" id="1316910at2"/>
<dbReference type="InterPro" id="IPR001633">
    <property type="entry name" value="EAL_dom"/>
</dbReference>